<dbReference type="InterPro" id="IPR025296">
    <property type="entry name" value="DUF4158"/>
</dbReference>
<evidence type="ECO:0000313" key="3">
    <source>
        <dbReference type="EMBL" id="GGJ60098.1"/>
    </source>
</evidence>
<evidence type="ECO:0000256" key="1">
    <source>
        <dbReference type="SAM" id="MobiDB-lite"/>
    </source>
</evidence>
<reference evidence="4" key="1">
    <citation type="journal article" date="2019" name="Int. J. Syst. Evol. Microbiol.">
        <title>The Global Catalogue of Microorganisms (GCM) 10K type strain sequencing project: providing services to taxonomists for standard genome sequencing and annotation.</title>
        <authorList>
            <consortium name="The Broad Institute Genomics Platform"/>
            <consortium name="The Broad Institute Genome Sequencing Center for Infectious Disease"/>
            <person name="Wu L."/>
            <person name="Ma J."/>
        </authorList>
    </citation>
    <scope>NUCLEOTIDE SEQUENCE [LARGE SCALE GENOMIC DNA]</scope>
    <source>
        <strain evidence="4">JCM 14370</strain>
    </source>
</reference>
<dbReference type="EMBL" id="BMOD01000075">
    <property type="protein sequence ID" value="GGJ60098.1"/>
    <property type="molecule type" value="Genomic_DNA"/>
</dbReference>
<evidence type="ECO:0000313" key="4">
    <source>
        <dbReference type="Proteomes" id="UP000632222"/>
    </source>
</evidence>
<accession>A0ABQ2DNP1</accession>
<proteinExistence type="predicted"/>
<sequence length="311" mass="36016">MPADFLTPEQSQRYGTYTEEPTPEQLEKFFQLDDFDLEFIQKGRLGVQRLGFALQLTTLRFLGTFPRDVRNIPRVVRKFVAKQLGMDSRDLNQYSRRPSTLSQHQTQIREKYGFQEFHDPKVQIPFQNFLRSRSYLTAEPLTSLFDLATGWLIGERVQLPFVTTLVRLISSIKEEADEKLYQDITADLGETQIHHLRKTVQVREEKHNTLFDELRWGPTRDSANGMVMALSRVKSIRESVPFSLQLPEGLPLRRTRMLANYGLDAKSKYLLRLPTQRGAAILRLSLNQLEKQAVDDSLEIFDQIMAGGLLR</sequence>
<feature type="region of interest" description="Disordered" evidence="1">
    <location>
        <begin position="1"/>
        <end position="20"/>
    </location>
</feature>
<keyword evidence="4" id="KW-1185">Reference proteome</keyword>
<protein>
    <recommendedName>
        <fullName evidence="2">DUF4158 domain-containing protein</fullName>
    </recommendedName>
</protein>
<name>A0ABQ2DNP1_9DEIO</name>
<evidence type="ECO:0000259" key="2">
    <source>
        <dbReference type="Pfam" id="PF13700"/>
    </source>
</evidence>
<gene>
    <name evidence="3" type="ORF">GCM10008938_52790</name>
</gene>
<organism evidence="3 4">
    <name type="scientific">Deinococcus roseus</name>
    <dbReference type="NCBI Taxonomy" id="392414"/>
    <lineage>
        <taxon>Bacteria</taxon>
        <taxon>Thermotogati</taxon>
        <taxon>Deinococcota</taxon>
        <taxon>Deinococci</taxon>
        <taxon>Deinococcales</taxon>
        <taxon>Deinococcaceae</taxon>
        <taxon>Deinococcus</taxon>
    </lineage>
</organism>
<dbReference type="RefSeq" id="WP_189009682.1">
    <property type="nucleotide sequence ID" value="NZ_BMOD01000075.1"/>
</dbReference>
<dbReference type="Proteomes" id="UP000632222">
    <property type="component" value="Unassembled WGS sequence"/>
</dbReference>
<dbReference type="Pfam" id="PF13700">
    <property type="entry name" value="DUF4158"/>
    <property type="match status" value="1"/>
</dbReference>
<comment type="caution">
    <text evidence="3">The sequence shown here is derived from an EMBL/GenBank/DDBJ whole genome shotgun (WGS) entry which is preliminary data.</text>
</comment>
<feature type="domain" description="DUF4158" evidence="2">
    <location>
        <begin position="5"/>
        <end position="171"/>
    </location>
</feature>